<sequence>MIFRSLFRSPSSMQATEQSNDPVHRTIHCKRFDHPEFQIRVSDRTIPAVDIGWLLRFLEQSVAGGERFRAGETLQIGWMVTMLESGADDVLRIMEPDMRAIPIEFIDSVDSTLKHLRNQQDMTASVAPAQEPDFPSLRQSAVVHVNFKNAGSVLLTRYPARETDSGWTLTDLDDEAGSQDPSRYVKISLYQLGVIRPDLIQFLALPSGLQVFVAGSTIRVMDPGGEIQPAPGSYLEALNALKPRRVAE</sequence>
<evidence type="ECO:0000259" key="1">
    <source>
        <dbReference type="Pfam" id="PF24719"/>
    </source>
</evidence>
<dbReference type="InterPro" id="IPR056509">
    <property type="entry name" value="Imm33-like"/>
</dbReference>
<gene>
    <name evidence="2" type="ORF">BLA15945_02841</name>
</gene>
<proteinExistence type="predicted"/>
<evidence type="ECO:0000313" key="3">
    <source>
        <dbReference type="Proteomes" id="UP000494174"/>
    </source>
</evidence>
<dbReference type="EMBL" id="CABVPU010000008">
    <property type="protein sequence ID" value="VWB60456.1"/>
    <property type="molecule type" value="Genomic_DNA"/>
</dbReference>
<protein>
    <recommendedName>
        <fullName evidence="1">Imm33-like domain-containing protein</fullName>
    </recommendedName>
</protein>
<dbReference type="Proteomes" id="UP000494174">
    <property type="component" value="Unassembled WGS sequence"/>
</dbReference>
<accession>A0A6P2KR40</accession>
<dbReference type="Pfam" id="PF24719">
    <property type="entry name" value="Imm33-like"/>
    <property type="match status" value="1"/>
</dbReference>
<name>A0A6P2KR40_BURL3</name>
<dbReference type="AlphaFoldDB" id="A0A6P2KR40"/>
<feature type="domain" description="Imm33-like" evidence="1">
    <location>
        <begin position="130"/>
        <end position="217"/>
    </location>
</feature>
<organism evidence="2 3">
    <name type="scientific">Burkholderia lata (strain ATCC 17760 / DSM 23089 / LMG 22485 / NCIMB 9086 / R18194 / 383)</name>
    <dbReference type="NCBI Taxonomy" id="482957"/>
    <lineage>
        <taxon>Bacteria</taxon>
        <taxon>Pseudomonadati</taxon>
        <taxon>Pseudomonadota</taxon>
        <taxon>Betaproteobacteria</taxon>
        <taxon>Burkholderiales</taxon>
        <taxon>Burkholderiaceae</taxon>
        <taxon>Burkholderia</taxon>
        <taxon>Burkholderia cepacia complex</taxon>
    </lineage>
</organism>
<evidence type="ECO:0000313" key="2">
    <source>
        <dbReference type="EMBL" id="VWB60456.1"/>
    </source>
</evidence>
<reference evidence="2 3" key="1">
    <citation type="submission" date="2019-09" db="EMBL/GenBank/DDBJ databases">
        <authorList>
            <person name="Depoorter E."/>
        </authorList>
    </citation>
    <scope>NUCLEOTIDE SEQUENCE [LARGE SCALE GENOMIC DNA]</scope>
    <source>
        <strain evidence="2">R-15945</strain>
    </source>
</reference>